<evidence type="ECO:0000256" key="5">
    <source>
        <dbReference type="SAM" id="Phobius"/>
    </source>
</evidence>
<evidence type="ECO:0000259" key="6">
    <source>
        <dbReference type="Pfam" id="PF01490"/>
    </source>
</evidence>
<evidence type="ECO:0000313" key="8">
    <source>
        <dbReference type="Proteomes" id="UP000327044"/>
    </source>
</evidence>
<feature type="transmembrane region" description="Helical" evidence="5">
    <location>
        <begin position="395"/>
        <end position="420"/>
    </location>
</feature>
<dbReference type="Proteomes" id="UP000327044">
    <property type="component" value="Unassembled WGS sequence"/>
</dbReference>
<sequence>MSEPKGPTVPGRFSSTAKLGSSEVSIPVDSKTLLTQNDDYNPFEHRNVEHPNSTVGALIHLLKSSLGTGILAMPVAFRNAGLLGGAIGTFCVGFLCTYCVHMLVSASHEICKRARLPSLGLAETCGAAFEYGPKPLRRFGTAVRIAVDIGLVITTFMVTGVYVVFMSNSLQQLMEHWVPGTAYNARLYMVMLMLPLMISSQVRELKHLVPYSFLANICMVTSFAISLYYLFMDIPDPSSRPLFSSIGNLPLFFSTVLFAMEGIGVVMPVENTMKKPQHFLGCPGVLNGTMGIVVVLYAMIGFFGYLKYGDATEGTITLNFPVHEIPAQILKLLIVLSVFFTYNLQLYVALEIIWKKVDHRIVGRTKRNVSQVIARCVYVAGTVAIAAAVPNLEHIIGLVGSICLSILGVLLPAIIETVVYWEHGFGCLKWRLIKNIFLAVLALFALVSGSMESIRALF</sequence>
<feature type="transmembrane region" description="Helical" evidence="5">
    <location>
        <begin position="208"/>
        <end position="231"/>
    </location>
</feature>
<evidence type="ECO:0000256" key="4">
    <source>
        <dbReference type="ARBA" id="ARBA00023136"/>
    </source>
</evidence>
<evidence type="ECO:0000256" key="1">
    <source>
        <dbReference type="ARBA" id="ARBA00004141"/>
    </source>
</evidence>
<dbReference type="EMBL" id="VVIM01000005">
    <property type="protein sequence ID" value="KAB0798862.1"/>
    <property type="molecule type" value="Genomic_DNA"/>
</dbReference>
<dbReference type="PANTHER" id="PTHR22950">
    <property type="entry name" value="AMINO ACID TRANSPORTER"/>
    <property type="match status" value="1"/>
</dbReference>
<feature type="transmembrane region" description="Helical" evidence="5">
    <location>
        <begin position="251"/>
        <end position="269"/>
    </location>
</feature>
<name>A0A5N4AND8_PHOPY</name>
<dbReference type="FunCoup" id="A0A5N4AND8">
    <property type="interactions" value="10"/>
</dbReference>
<dbReference type="InParanoid" id="A0A5N4AND8"/>
<feature type="transmembrane region" description="Helical" evidence="5">
    <location>
        <begin position="177"/>
        <end position="196"/>
    </location>
</feature>
<keyword evidence="8" id="KW-1185">Reference proteome</keyword>
<feature type="transmembrane region" description="Helical" evidence="5">
    <location>
        <begin position="369"/>
        <end position="389"/>
    </location>
</feature>
<dbReference type="GO" id="GO:0005774">
    <property type="term" value="C:vacuolar membrane"/>
    <property type="evidence" value="ECO:0007669"/>
    <property type="project" value="TreeGrafter"/>
</dbReference>
<organism evidence="7 8">
    <name type="scientific">Photinus pyralis</name>
    <name type="common">Common eastern firefly</name>
    <name type="synonym">Lampyris pyralis</name>
    <dbReference type="NCBI Taxonomy" id="7054"/>
    <lineage>
        <taxon>Eukaryota</taxon>
        <taxon>Metazoa</taxon>
        <taxon>Ecdysozoa</taxon>
        <taxon>Arthropoda</taxon>
        <taxon>Hexapoda</taxon>
        <taxon>Insecta</taxon>
        <taxon>Pterygota</taxon>
        <taxon>Neoptera</taxon>
        <taxon>Endopterygota</taxon>
        <taxon>Coleoptera</taxon>
        <taxon>Polyphaga</taxon>
        <taxon>Elateriformia</taxon>
        <taxon>Elateroidea</taxon>
        <taxon>Lampyridae</taxon>
        <taxon>Lampyrinae</taxon>
        <taxon>Photinus</taxon>
    </lineage>
</organism>
<protein>
    <recommendedName>
        <fullName evidence="6">Amino acid transporter transmembrane domain-containing protein</fullName>
    </recommendedName>
</protein>
<keyword evidence="4 5" id="KW-0472">Membrane</keyword>
<comment type="subcellular location">
    <subcellularLocation>
        <location evidence="1">Membrane</location>
        <topology evidence="1">Multi-pass membrane protein</topology>
    </subcellularLocation>
</comment>
<dbReference type="AlphaFoldDB" id="A0A5N4AND8"/>
<reference evidence="7 8" key="1">
    <citation type="journal article" date="2018" name="Elife">
        <title>Firefly genomes illuminate parallel origins of bioluminescence in beetles.</title>
        <authorList>
            <person name="Fallon T.R."/>
            <person name="Lower S.E."/>
            <person name="Chang C.H."/>
            <person name="Bessho-Uehara M."/>
            <person name="Martin G.J."/>
            <person name="Bewick A.J."/>
            <person name="Behringer M."/>
            <person name="Debat H.J."/>
            <person name="Wong I."/>
            <person name="Day J.C."/>
            <person name="Suvorov A."/>
            <person name="Silva C.J."/>
            <person name="Stanger-Hall K.F."/>
            <person name="Hall D.W."/>
            <person name="Schmitz R.J."/>
            <person name="Nelson D.R."/>
            <person name="Lewis S.M."/>
            <person name="Shigenobu S."/>
            <person name="Bybee S.M."/>
            <person name="Larracuente A.M."/>
            <person name="Oba Y."/>
            <person name="Weng J.K."/>
        </authorList>
    </citation>
    <scope>NUCLEOTIDE SEQUENCE [LARGE SCALE GENOMIC DNA]</scope>
    <source>
        <strain evidence="7">1611_PpyrPB1</strain>
        <tissue evidence="7">Whole body</tissue>
    </source>
</reference>
<evidence type="ECO:0000256" key="3">
    <source>
        <dbReference type="ARBA" id="ARBA00022989"/>
    </source>
</evidence>
<feature type="transmembrane region" description="Helical" evidence="5">
    <location>
        <begin position="432"/>
        <end position="451"/>
    </location>
</feature>
<feature type="transmembrane region" description="Helical" evidence="5">
    <location>
        <begin position="145"/>
        <end position="165"/>
    </location>
</feature>
<feature type="domain" description="Amino acid transporter transmembrane" evidence="6">
    <location>
        <begin position="51"/>
        <end position="454"/>
    </location>
</feature>
<feature type="transmembrane region" description="Helical" evidence="5">
    <location>
        <begin position="281"/>
        <end position="305"/>
    </location>
</feature>
<comment type="caution">
    <text evidence="7">The sequence shown here is derived from an EMBL/GenBank/DDBJ whole genome shotgun (WGS) entry which is preliminary data.</text>
</comment>
<proteinExistence type="predicted"/>
<keyword evidence="2 5" id="KW-0812">Transmembrane</keyword>
<keyword evidence="3 5" id="KW-1133">Transmembrane helix</keyword>
<evidence type="ECO:0000256" key="2">
    <source>
        <dbReference type="ARBA" id="ARBA00022692"/>
    </source>
</evidence>
<dbReference type="GO" id="GO:0015179">
    <property type="term" value="F:L-amino acid transmembrane transporter activity"/>
    <property type="evidence" value="ECO:0007669"/>
    <property type="project" value="TreeGrafter"/>
</dbReference>
<gene>
    <name evidence="7" type="ORF">PPYR_06742</name>
</gene>
<evidence type="ECO:0000313" key="7">
    <source>
        <dbReference type="EMBL" id="KAB0798862.1"/>
    </source>
</evidence>
<accession>A0A5N4AND8</accession>
<feature type="transmembrane region" description="Helical" evidence="5">
    <location>
        <begin position="325"/>
        <end position="348"/>
    </location>
</feature>
<dbReference type="PANTHER" id="PTHR22950:SF494">
    <property type="entry name" value="GH04538P"/>
    <property type="match status" value="1"/>
</dbReference>
<dbReference type="InterPro" id="IPR013057">
    <property type="entry name" value="AA_transpt_TM"/>
</dbReference>
<dbReference type="Pfam" id="PF01490">
    <property type="entry name" value="Aa_trans"/>
    <property type="match status" value="1"/>
</dbReference>
<feature type="transmembrane region" description="Helical" evidence="5">
    <location>
        <begin position="83"/>
        <end position="104"/>
    </location>
</feature>